<dbReference type="AlphaFoldDB" id="A0A0B7C3E7"/>
<feature type="non-terminal residue" evidence="1">
    <location>
        <position position="1"/>
    </location>
</feature>
<organism evidence="1">
    <name type="scientific">Arion vulgaris</name>
    <dbReference type="NCBI Taxonomy" id="1028688"/>
    <lineage>
        <taxon>Eukaryota</taxon>
        <taxon>Metazoa</taxon>
        <taxon>Spiralia</taxon>
        <taxon>Lophotrochozoa</taxon>
        <taxon>Mollusca</taxon>
        <taxon>Gastropoda</taxon>
        <taxon>Heterobranchia</taxon>
        <taxon>Euthyneura</taxon>
        <taxon>Panpulmonata</taxon>
        <taxon>Eupulmonata</taxon>
        <taxon>Stylommatophora</taxon>
        <taxon>Helicina</taxon>
        <taxon>Arionoidea</taxon>
        <taxon>Arionidae</taxon>
        <taxon>Arion</taxon>
    </lineage>
</organism>
<dbReference type="Gene3D" id="2.60.40.1940">
    <property type="match status" value="1"/>
</dbReference>
<reference evidence="1" key="1">
    <citation type="submission" date="2014-12" db="EMBL/GenBank/DDBJ databases">
        <title>Insight into the proteome of Arion vulgaris.</title>
        <authorList>
            <person name="Aradska J."/>
            <person name="Bulat T."/>
            <person name="Smidak R."/>
            <person name="Sarate P."/>
            <person name="Gangsoo J."/>
            <person name="Sialana F."/>
            <person name="Bilban M."/>
            <person name="Lubec G."/>
        </authorList>
    </citation>
    <scope>NUCLEOTIDE SEQUENCE</scope>
    <source>
        <tissue evidence="1">Skin</tissue>
    </source>
</reference>
<accession>A0A0B7C3E7</accession>
<protein>
    <submittedName>
        <fullName evidence="1">Uncharacterized protein</fullName>
    </submittedName>
</protein>
<name>A0A0B7C3E7_9EUPU</name>
<feature type="non-terminal residue" evidence="1">
    <location>
        <position position="79"/>
    </location>
</feature>
<dbReference type="EMBL" id="HACG01052064">
    <property type="protein sequence ID" value="CEK98935.1"/>
    <property type="molecule type" value="Transcribed_RNA"/>
</dbReference>
<evidence type="ECO:0000313" key="1">
    <source>
        <dbReference type="EMBL" id="CEK98935.1"/>
    </source>
</evidence>
<proteinExistence type="predicted"/>
<gene>
    <name evidence="1" type="primary">ORF220004</name>
</gene>
<sequence>TADVSVKILDKSYINDYSKAQLTSVVSVQVDGEAQVTIPMADIKRINTNLNGNLLIVTVNMTESLTGNIMSGNGTVKLY</sequence>